<dbReference type="Proteomes" id="UP000022910">
    <property type="component" value="Unassembled WGS sequence"/>
</dbReference>
<name>A0A015KJR3_RHIIW</name>
<dbReference type="HOGENOM" id="CLU_2110281_0_0_1"/>
<dbReference type="GO" id="GO:0005267">
    <property type="term" value="F:potassium channel activity"/>
    <property type="evidence" value="ECO:0007669"/>
    <property type="project" value="UniProtKB-KW"/>
</dbReference>
<keyword evidence="10" id="KW-0407">Ion channel</keyword>
<keyword evidence="7" id="KW-1133">Transmembrane helix</keyword>
<reference evidence="11 12" key="1">
    <citation type="submission" date="2014-02" db="EMBL/GenBank/DDBJ databases">
        <title>Single nucleus genome sequencing reveals high similarity among nuclei of an endomycorrhizal fungus.</title>
        <authorList>
            <person name="Lin K."/>
            <person name="Geurts R."/>
            <person name="Zhang Z."/>
            <person name="Limpens E."/>
            <person name="Saunders D.G."/>
            <person name="Mu D."/>
            <person name="Pang E."/>
            <person name="Cao H."/>
            <person name="Cha H."/>
            <person name="Lin T."/>
            <person name="Zhou Q."/>
            <person name="Shang Y."/>
            <person name="Li Y."/>
            <person name="Ivanov S."/>
            <person name="Sharma T."/>
            <person name="Velzen R.V."/>
            <person name="Ruijter N.D."/>
            <person name="Aanen D.K."/>
            <person name="Win J."/>
            <person name="Kamoun S."/>
            <person name="Bisseling T."/>
            <person name="Huang S."/>
        </authorList>
    </citation>
    <scope>NUCLEOTIDE SEQUENCE [LARGE SCALE GENOMIC DNA]</scope>
    <source>
        <strain evidence="12">DAOM197198w</strain>
    </source>
</reference>
<comment type="caution">
    <text evidence="11">The sequence shown here is derived from an EMBL/GenBank/DDBJ whole genome shotgun (WGS) entry which is preliminary data.</text>
</comment>
<evidence type="ECO:0000256" key="3">
    <source>
        <dbReference type="ARBA" id="ARBA00022538"/>
    </source>
</evidence>
<evidence type="ECO:0000256" key="10">
    <source>
        <dbReference type="ARBA" id="ARBA00023303"/>
    </source>
</evidence>
<evidence type="ECO:0000256" key="9">
    <source>
        <dbReference type="ARBA" id="ARBA00023136"/>
    </source>
</evidence>
<dbReference type="GO" id="GO:0016020">
    <property type="term" value="C:membrane"/>
    <property type="evidence" value="ECO:0007669"/>
    <property type="project" value="UniProtKB-SubCell"/>
</dbReference>
<keyword evidence="8" id="KW-0406">Ion transport</keyword>
<gene>
    <name evidence="11" type="ORF">RirG_001560</name>
</gene>
<evidence type="ECO:0000256" key="8">
    <source>
        <dbReference type="ARBA" id="ARBA00023065"/>
    </source>
</evidence>
<dbReference type="InterPro" id="IPR047871">
    <property type="entry name" value="K_chnl_Slo-like"/>
</dbReference>
<accession>A0A015KJR3</accession>
<keyword evidence="4" id="KW-0812">Transmembrane</keyword>
<keyword evidence="5" id="KW-0631">Potassium channel</keyword>
<dbReference type="PANTHER" id="PTHR10027">
    <property type="entry name" value="CALCIUM-ACTIVATED POTASSIUM CHANNEL ALPHA CHAIN"/>
    <property type="match status" value="1"/>
</dbReference>
<keyword evidence="3" id="KW-0633">Potassium transport</keyword>
<evidence type="ECO:0000256" key="5">
    <source>
        <dbReference type="ARBA" id="ARBA00022826"/>
    </source>
</evidence>
<dbReference type="OMA" id="YWCKQCH"/>
<dbReference type="EMBL" id="JEMT01001055">
    <property type="protein sequence ID" value="EXX79860.1"/>
    <property type="molecule type" value="Genomic_DNA"/>
</dbReference>
<dbReference type="STRING" id="1432141.A0A015KJR3"/>
<evidence type="ECO:0000256" key="1">
    <source>
        <dbReference type="ARBA" id="ARBA00004141"/>
    </source>
</evidence>
<evidence type="ECO:0000256" key="7">
    <source>
        <dbReference type="ARBA" id="ARBA00022989"/>
    </source>
</evidence>
<dbReference type="OrthoDB" id="297496at2759"/>
<proteinExistence type="predicted"/>
<keyword evidence="12" id="KW-1185">Reference proteome</keyword>
<organism evidence="11 12">
    <name type="scientific">Rhizophagus irregularis (strain DAOM 197198w)</name>
    <name type="common">Glomus intraradices</name>
    <dbReference type="NCBI Taxonomy" id="1432141"/>
    <lineage>
        <taxon>Eukaryota</taxon>
        <taxon>Fungi</taxon>
        <taxon>Fungi incertae sedis</taxon>
        <taxon>Mucoromycota</taxon>
        <taxon>Glomeromycotina</taxon>
        <taxon>Glomeromycetes</taxon>
        <taxon>Glomerales</taxon>
        <taxon>Glomeraceae</taxon>
        <taxon>Rhizophagus</taxon>
    </lineage>
</organism>
<sequence length="115" mass="13428">MKCLVFSHDIDDKMISPKIERQLNHEWEDLRVDSGHLFCVDVPSHYIGNTYNDLYSYLIKEHQAVPLGLYRCVTHRSGPHNYIYVNPDWDTIVKISDKVYLIASKLPKFTSNSTE</sequence>
<comment type="subcellular location">
    <subcellularLocation>
        <location evidence="1">Membrane</location>
        <topology evidence="1">Multi-pass membrane protein</topology>
    </subcellularLocation>
</comment>
<protein>
    <submittedName>
        <fullName evidence="11">Uncharacterized protein</fullName>
    </submittedName>
</protein>
<keyword evidence="2" id="KW-0813">Transport</keyword>
<keyword evidence="9" id="KW-0472">Membrane</keyword>
<keyword evidence="6" id="KW-0630">Potassium</keyword>
<dbReference type="PANTHER" id="PTHR10027:SF10">
    <property type="entry name" value="SLOWPOKE 2, ISOFORM D"/>
    <property type="match status" value="1"/>
</dbReference>
<evidence type="ECO:0000256" key="2">
    <source>
        <dbReference type="ARBA" id="ARBA00022448"/>
    </source>
</evidence>
<evidence type="ECO:0000313" key="12">
    <source>
        <dbReference type="Proteomes" id="UP000022910"/>
    </source>
</evidence>
<dbReference type="AlphaFoldDB" id="A0A015KJR3"/>
<evidence type="ECO:0000313" key="11">
    <source>
        <dbReference type="EMBL" id="EXX79860.1"/>
    </source>
</evidence>
<evidence type="ECO:0000256" key="6">
    <source>
        <dbReference type="ARBA" id="ARBA00022958"/>
    </source>
</evidence>
<evidence type="ECO:0000256" key="4">
    <source>
        <dbReference type="ARBA" id="ARBA00022692"/>
    </source>
</evidence>